<dbReference type="InterPro" id="IPR001173">
    <property type="entry name" value="Glyco_trans_2-like"/>
</dbReference>
<name>A0A292YEU6_9BACT</name>
<evidence type="ECO:0000256" key="3">
    <source>
        <dbReference type="ARBA" id="ARBA00022723"/>
    </source>
</evidence>
<comment type="cofactor">
    <cofactor evidence="1">
        <name>[4Fe-4S] cluster</name>
        <dbReference type="ChEBI" id="CHEBI:49883"/>
    </cofactor>
</comment>
<protein>
    <recommendedName>
        <fullName evidence="6">Radical SAM core domain-containing protein</fullName>
    </recommendedName>
</protein>
<dbReference type="Pfam" id="PF04055">
    <property type="entry name" value="Radical_SAM"/>
    <property type="match status" value="1"/>
</dbReference>
<evidence type="ECO:0000313" key="8">
    <source>
        <dbReference type="Proteomes" id="UP000217944"/>
    </source>
</evidence>
<dbReference type="Gene3D" id="3.20.20.70">
    <property type="entry name" value="Aldolase class I"/>
    <property type="match status" value="1"/>
</dbReference>
<organism evidence="7 8">
    <name type="scientific">Lebetimonas natsushimae</name>
    <dbReference type="NCBI Taxonomy" id="1936991"/>
    <lineage>
        <taxon>Bacteria</taxon>
        <taxon>Pseudomonadati</taxon>
        <taxon>Campylobacterota</taxon>
        <taxon>Epsilonproteobacteria</taxon>
        <taxon>Nautiliales</taxon>
        <taxon>Nautiliaceae</taxon>
        <taxon>Lebetimonas</taxon>
    </lineage>
</organism>
<comment type="caution">
    <text evidence="7">The sequence shown here is derived from an EMBL/GenBank/DDBJ whole genome shotgun (WGS) entry which is preliminary data.</text>
</comment>
<dbReference type="PANTHER" id="PTHR22916">
    <property type="entry name" value="GLYCOSYLTRANSFERASE"/>
    <property type="match status" value="1"/>
</dbReference>
<dbReference type="PROSITE" id="PS51918">
    <property type="entry name" value="RADICAL_SAM"/>
    <property type="match status" value="1"/>
</dbReference>
<dbReference type="GO" id="GO:0016758">
    <property type="term" value="F:hexosyltransferase activity"/>
    <property type="evidence" value="ECO:0007669"/>
    <property type="project" value="UniProtKB-ARBA"/>
</dbReference>
<dbReference type="InterPro" id="IPR058240">
    <property type="entry name" value="rSAM_sf"/>
</dbReference>
<reference evidence="7 8" key="1">
    <citation type="journal article" date="2017" name="Syst. Appl. Microbiol.">
        <title>Lebetimonas natsushimae sp. nov., a novel strictly anaerobic, moderately thermophilic chemoautotroph isolated from a deep-sea hydrothermal vent polychaete nest in the Mid-Okinawa Trough.</title>
        <authorList>
            <person name="Nagata R."/>
            <person name="Takaki Y."/>
            <person name="Tame A."/>
            <person name="Nunoura T."/>
            <person name="Muto H."/>
            <person name="Mino S."/>
            <person name="Sawayama S."/>
            <person name="Takai K."/>
            <person name="Nakagawa S."/>
        </authorList>
    </citation>
    <scope>NUCLEOTIDE SEQUENCE [LARGE SCALE GENOMIC DNA]</scope>
    <source>
        <strain evidence="7 8">HS1857</strain>
    </source>
</reference>
<dbReference type="AlphaFoldDB" id="A0A292YEU6"/>
<dbReference type="PANTHER" id="PTHR22916:SF3">
    <property type="entry name" value="UDP-GLCNAC:BETAGAL BETA-1,3-N-ACETYLGLUCOSAMINYLTRANSFERASE-LIKE PROTEIN 1"/>
    <property type="match status" value="1"/>
</dbReference>
<evidence type="ECO:0000256" key="4">
    <source>
        <dbReference type="ARBA" id="ARBA00023004"/>
    </source>
</evidence>
<keyword evidence="5" id="KW-0411">Iron-sulfur</keyword>
<dbReference type="InterPro" id="IPR029044">
    <property type="entry name" value="Nucleotide-diphossugar_trans"/>
</dbReference>
<dbReference type="EMBL" id="BDME01000002">
    <property type="protein sequence ID" value="GAX87604.1"/>
    <property type="molecule type" value="Genomic_DNA"/>
</dbReference>
<keyword evidence="2" id="KW-0949">S-adenosyl-L-methionine</keyword>
<keyword evidence="8" id="KW-1185">Reference proteome</keyword>
<dbReference type="Gene3D" id="3.90.550.10">
    <property type="entry name" value="Spore Coat Polysaccharide Biosynthesis Protein SpsA, Chain A"/>
    <property type="match status" value="1"/>
</dbReference>
<keyword evidence="3" id="KW-0479">Metal-binding</keyword>
<sequence>MGKYTMKFSIIIPTYNSEKTIARSIISVLNQTYNNLEIIIVDDCSIDNTLNIVKNIKDYRIKIYKTNINSGPGIARNIGIEKSEGDWILFLDSDDELENFAISELHNFIKENNLKNNDIIAYNWKFINKNIQKFEGRYDFNSLKKEKIELIKDFISLGMDGSVIYTLFPTYLLKYNNIKFENGYHEDIYFIFQAYVKAQKIHILDKKIYKKFNRSNSIINTISKKHIDDYFKSFIKIYEFLKKEKIFSQNIKKHYIIGIINIIAVEILNIYRNCVKETEQIKLYKYLYEKILQVESLLSINLKKKIQTIHKNTKYFMIVNYFLNNIDKQITKINKFLKDISKKSWSCYDLHNSLFLSYNEIRTCCKRFFDNGKMKGDIVLLNANKENITPENILKAKQNLYYKINRDEAEECKNCPFLEFKEWGYIDKLNVEHLSLEYHSICNMKCIYCSEIYYGGEKPKYNVKQLIQGLYENNSLKKIKSIVWGGGEPTLDKNFLEILNFIIKKFPKIKPIIITNATKYVPEICNFLKENKIRITTSIDAGIEKTFFYIRNSKSFYKIFNNLQKYSKCDNDGNITIKYIILDENKDLNNIKNFVNLINKYNLIKNNFQISFNFKKEIVDIDSIVAIIILYTLLKQHGANIVFLDDLLRQRLKIDDNKYNELIKKLKNYGYDEFLFNPNLYKKVIIWGAGVQTKQLLTNSYLIKKTEIAYIVDDTSSKIGKNFFGYPVYSSNKLVDDNYPIIISASQNTPLIIKKFNKLGINKNRLIEKVII</sequence>
<dbReference type="OrthoDB" id="5372349at2"/>
<dbReference type="CDD" id="cd00761">
    <property type="entry name" value="Glyco_tranf_GTA_type"/>
    <property type="match status" value="1"/>
</dbReference>
<evidence type="ECO:0000259" key="6">
    <source>
        <dbReference type="PROSITE" id="PS51918"/>
    </source>
</evidence>
<dbReference type="SUPFAM" id="SSF53448">
    <property type="entry name" value="Nucleotide-diphospho-sugar transferases"/>
    <property type="match status" value="1"/>
</dbReference>
<dbReference type="SUPFAM" id="SSF102114">
    <property type="entry name" value="Radical SAM enzymes"/>
    <property type="match status" value="1"/>
</dbReference>
<evidence type="ECO:0000256" key="1">
    <source>
        <dbReference type="ARBA" id="ARBA00001966"/>
    </source>
</evidence>
<evidence type="ECO:0000313" key="7">
    <source>
        <dbReference type="EMBL" id="GAX87604.1"/>
    </source>
</evidence>
<dbReference type="InterPro" id="IPR007197">
    <property type="entry name" value="rSAM"/>
</dbReference>
<dbReference type="CDD" id="cd01335">
    <property type="entry name" value="Radical_SAM"/>
    <property type="match status" value="1"/>
</dbReference>
<dbReference type="Pfam" id="PF00535">
    <property type="entry name" value="Glycos_transf_2"/>
    <property type="match status" value="1"/>
</dbReference>
<gene>
    <name evidence="7" type="ORF">LNAT_P0901</name>
</gene>
<dbReference type="InterPro" id="IPR013785">
    <property type="entry name" value="Aldolase_TIM"/>
</dbReference>
<dbReference type="Gene3D" id="3.40.50.720">
    <property type="entry name" value="NAD(P)-binding Rossmann-like Domain"/>
    <property type="match status" value="1"/>
</dbReference>
<accession>A0A292YEU6</accession>
<proteinExistence type="predicted"/>
<dbReference type="GO" id="GO:0046872">
    <property type="term" value="F:metal ion binding"/>
    <property type="evidence" value="ECO:0007669"/>
    <property type="project" value="UniProtKB-KW"/>
</dbReference>
<dbReference type="SFLD" id="SFLDG01067">
    <property type="entry name" value="SPASM/twitch_domain_containing"/>
    <property type="match status" value="1"/>
</dbReference>
<dbReference type="SFLD" id="SFLDS00029">
    <property type="entry name" value="Radical_SAM"/>
    <property type="match status" value="1"/>
</dbReference>
<dbReference type="GO" id="GO:0051536">
    <property type="term" value="F:iron-sulfur cluster binding"/>
    <property type="evidence" value="ECO:0007669"/>
    <property type="project" value="UniProtKB-KW"/>
</dbReference>
<feature type="domain" description="Radical SAM core" evidence="6">
    <location>
        <begin position="428"/>
        <end position="640"/>
    </location>
</feature>
<evidence type="ECO:0000256" key="2">
    <source>
        <dbReference type="ARBA" id="ARBA00022691"/>
    </source>
</evidence>
<evidence type="ECO:0000256" key="5">
    <source>
        <dbReference type="ARBA" id="ARBA00023014"/>
    </source>
</evidence>
<dbReference type="Proteomes" id="UP000217944">
    <property type="component" value="Unassembled WGS sequence"/>
</dbReference>
<keyword evidence="4" id="KW-0408">Iron</keyword>